<keyword evidence="3" id="KW-1185">Reference proteome</keyword>
<dbReference type="RefSeq" id="WP_030254150.1">
    <property type="nucleotide sequence ID" value="NZ_JBHEZZ010000015.1"/>
</dbReference>
<proteinExistence type="predicted"/>
<dbReference type="InterPro" id="IPR002838">
    <property type="entry name" value="AIM24"/>
</dbReference>
<reference evidence="2 3" key="1">
    <citation type="submission" date="2024-09" db="EMBL/GenBank/DDBJ databases">
        <authorList>
            <person name="Lee S.D."/>
        </authorList>
    </citation>
    <scope>NUCLEOTIDE SEQUENCE [LARGE SCALE GENOMIC DNA]</scope>
    <source>
        <strain evidence="2 3">N1-5</strain>
    </source>
</reference>
<sequence length="272" mass="28048">MALQLQIVGNAMQMAVVQLQPGQTVYCEAGKFLFKTVNVSMDTRISAPNGNQQGGGGQGGGGGMGGMLRQAMGTAMQAGQRMLAGESIAFQYFTAQGGEGTLGFAGTLPGEMRALEITPGRAWLAEKDAFVAAESGVNFGIAFSGMRTGMSGGEGFILEKFTGQGTVIIAGAGNFIDLNLSDFGGKLQVDTGCIVAFEEGVRYGVERVGRMNRQGVMNAMFGGEGLSLATLEGNGKVILQSMTLEGLANALRKAQGGDKEGATGGLFSTRVQ</sequence>
<dbReference type="InterPro" id="IPR036983">
    <property type="entry name" value="AIM24_sf"/>
</dbReference>
<evidence type="ECO:0000256" key="1">
    <source>
        <dbReference type="SAM" id="MobiDB-lite"/>
    </source>
</evidence>
<dbReference type="SUPFAM" id="SSF51219">
    <property type="entry name" value="TRAP-like"/>
    <property type="match status" value="1"/>
</dbReference>
<dbReference type="PANTHER" id="PTHR43657:SF1">
    <property type="entry name" value="ALTERED INHERITANCE OF MITOCHONDRIA PROTEIN 24, MITOCHONDRIAL"/>
    <property type="match status" value="1"/>
</dbReference>
<organism evidence="2 3">
    <name type="scientific">Streptacidiphilus cavernicola</name>
    <dbReference type="NCBI Taxonomy" id="3342716"/>
    <lineage>
        <taxon>Bacteria</taxon>
        <taxon>Bacillati</taxon>
        <taxon>Actinomycetota</taxon>
        <taxon>Actinomycetes</taxon>
        <taxon>Kitasatosporales</taxon>
        <taxon>Streptomycetaceae</taxon>
        <taxon>Streptacidiphilus</taxon>
    </lineage>
</organism>
<dbReference type="Gene3D" id="3.60.160.10">
    <property type="entry name" value="Mitochondrial biogenesis AIM24"/>
    <property type="match status" value="1"/>
</dbReference>
<feature type="region of interest" description="Disordered" evidence="1">
    <location>
        <begin position="45"/>
        <end position="64"/>
    </location>
</feature>
<evidence type="ECO:0000313" key="2">
    <source>
        <dbReference type="EMBL" id="MFC1404451.1"/>
    </source>
</evidence>
<name>A0ABV6USU8_9ACTN</name>
<evidence type="ECO:0000313" key="3">
    <source>
        <dbReference type="Proteomes" id="UP001592528"/>
    </source>
</evidence>
<dbReference type="Pfam" id="PF01987">
    <property type="entry name" value="AIM24"/>
    <property type="match status" value="1"/>
</dbReference>
<gene>
    <name evidence="2" type="ORF">ACEZDJ_24445</name>
</gene>
<feature type="compositionally biased region" description="Gly residues" evidence="1">
    <location>
        <begin position="52"/>
        <end position="64"/>
    </location>
</feature>
<accession>A0ABV6USU8</accession>
<dbReference type="PANTHER" id="PTHR43657">
    <property type="entry name" value="TRYPTOPHAN RNA-BINDING ATTENUATOR PROTEIN-LIKE PROTEIN"/>
    <property type="match status" value="1"/>
</dbReference>
<dbReference type="Proteomes" id="UP001592528">
    <property type="component" value="Unassembled WGS sequence"/>
</dbReference>
<comment type="caution">
    <text evidence="2">The sequence shown here is derived from an EMBL/GenBank/DDBJ whole genome shotgun (WGS) entry which is preliminary data.</text>
</comment>
<protein>
    <submittedName>
        <fullName evidence="2">AIM24 family protein</fullName>
    </submittedName>
</protein>
<dbReference type="InterPro" id="IPR016031">
    <property type="entry name" value="Trp_RNA-bd_attenuator-like_dom"/>
</dbReference>
<dbReference type="EMBL" id="JBHEZZ010000015">
    <property type="protein sequence ID" value="MFC1404451.1"/>
    <property type="molecule type" value="Genomic_DNA"/>
</dbReference>